<evidence type="ECO:0000313" key="2">
    <source>
        <dbReference type="EMBL" id="KZV48394.1"/>
    </source>
</evidence>
<name>A0A2Z7CUP9_9LAMI</name>
<accession>A0A2Z7CUP9</accession>
<dbReference type="Proteomes" id="UP000250235">
    <property type="component" value="Unassembled WGS sequence"/>
</dbReference>
<protein>
    <submittedName>
        <fullName evidence="2">Homeobox-leucine zipper protein GLABRA 2-like</fullName>
    </submittedName>
</protein>
<reference evidence="2 3" key="1">
    <citation type="journal article" date="2015" name="Proc. Natl. Acad. Sci. U.S.A.">
        <title>The resurrection genome of Boea hygrometrica: A blueprint for survival of dehydration.</title>
        <authorList>
            <person name="Xiao L."/>
            <person name="Yang G."/>
            <person name="Zhang L."/>
            <person name="Yang X."/>
            <person name="Zhao S."/>
            <person name="Ji Z."/>
            <person name="Zhou Q."/>
            <person name="Hu M."/>
            <person name="Wang Y."/>
            <person name="Chen M."/>
            <person name="Xu Y."/>
            <person name="Jin H."/>
            <person name="Xiao X."/>
            <person name="Hu G."/>
            <person name="Bao F."/>
            <person name="Hu Y."/>
            <person name="Wan P."/>
            <person name="Li L."/>
            <person name="Deng X."/>
            <person name="Kuang T."/>
            <person name="Xiang C."/>
            <person name="Zhu J.K."/>
            <person name="Oliver M.J."/>
            <person name="He Y."/>
        </authorList>
    </citation>
    <scope>NUCLEOTIDE SEQUENCE [LARGE SCALE GENOMIC DNA]</scope>
    <source>
        <strain evidence="3">cv. XS01</strain>
    </source>
</reference>
<gene>
    <name evidence="2" type="ORF">F511_37612</name>
</gene>
<organism evidence="2 3">
    <name type="scientific">Dorcoceras hygrometricum</name>
    <dbReference type="NCBI Taxonomy" id="472368"/>
    <lineage>
        <taxon>Eukaryota</taxon>
        <taxon>Viridiplantae</taxon>
        <taxon>Streptophyta</taxon>
        <taxon>Embryophyta</taxon>
        <taxon>Tracheophyta</taxon>
        <taxon>Spermatophyta</taxon>
        <taxon>Magnoliopsida</taxon>
        <taxon>eudicotyledons</taxon>
        <taxon>Gunneridae</taxon>
        <taxon>Pentapetalae</taxon>
        <taxon>asterids</taxon>
        <taxon>lamiids</taxon>
        <taxon>Lamiales</taxon>
        <taxon>Gesneriaceae</taxon>
        <taxon>Didymocarpoideae</taxon>
        <taxon>Trichosporeae</taxon>
        <taxon>Loxocarpinae</taxon>
        <taxon>Dorcoceras</taxon>
    </lineage>
</organism>
<keyword evidence="3" id="KW-1185">Reference proteome</keyword>
<sequence length="312" mass="35069">MANQTTNDEVFNFSNSKFTREDLITALNEMAHEYKKLSQTFEEIKAENNGLKNSSVEPSTTQLGETDSLQNELSKLKIENDSLRIKSCELSSENERLNHVMSSWTKSSVSLRKMHETQKPLDDKSVLGFSFGESSSEETSTQSNLANDNFKKMNFVKASVTHDVCDTVKYDDQFIGQLNHKVKNGICYAKPENLIVFNRREFIGSDCIKGRRIFRSERLGKENIKEKEFIRSDKSNSDPKLLSSSADCDDITADVIIADSRSCTSSQLLIVMTSSLLLNALALLIPDFYCSSSSSTFLPADFIDSVPDHIFT</sequence>
<evidence type="ECO:0000256" key="1">
    <source>
        <dbReference type="SAM" id="MobiDB-lite"/>
    </source>
</evidence>
<keyword evidence="2" id="KW-0238">DNA-binding</keyword>
<proteinExistence type="predicted"/>
<dbReference type="EMBL" id="KQ993868">
    <property type="protein sequence ID" value="KZV48394.1"/>
    <property type="molecule type" value="Genomic_DNA"/>
</dbReference>
<dbReference type="AlphaFoldDB" id="A0A2Z7CUP9"/>
<keyword evidence="2" id="KW-0371">Homeobox</keyword>
<dbReference type="GO" id="GO:0003677">
    <property type="term" value="F:DNA binding"/>
    <property type="evidence" value="ECO:0007669"/>
    <property type="project" value="UniProtKB-KW"/>
</dbReference>
<feature type="region of interest" description="Disordered" evidence="1">
    <location>
        <begin position="48"/>
        <end position="68"/>
    </location>
</feature>
<evidence type="ECO:0000313" key="3">
    <source>
        <dbReference type="Proteomes" id="UP000250235"/>
    </source>
</evidence>
<feature type="compositionally biased region" description="Polar residues" evidence="1">
    <location>
        <begin position="50"/>
        <end position="68"/>
    </location>
</feature>